<sequence length="460" mass="48140">MCAVTDGAGENHMAATGRGHTLTDGRLQLPAVRRVTARVVAVAGSVGLTGKGDPTRWGRPPGSPTRHTDKFTGAQVAKVTVAAVAAYVVADQVLGGHRPTILAALTALLVVQVTLYDTIRYGWQRIGSVVVGVLLATLLSAVFGLTWWSLGVTVLAALGAGQLLRMGDHSPEVAVNAMLVLALGSGSHGGLDRVSETLIGAAVGVLVSLVAPAVHVQPAGDAIRKLSDELGGLLRAVATDVARGWTVERSLNALMRARGLEGHVRAAQSALARAEDSLRLNPRRGAAHVPERLRSALTALEYSVIHVRVTCRCLADRVEGVAVANLPDPEVRQDLAGLLDAAGEAVIAFGRLVTSDVGGTTEDADGLRQAARRARSLRDRASDSLLVDAKKEPKLWRVHGAMLSHLDRLLDDVDPGGNAAAYAISRLTLVPPVTTASPALSPVGIRLRIQQGLRRWSNAA</sequence>
<keyword evidence="4 6" id="KW-1133">Transmembrane helix</keyword>
<organism evidence="7 8">
    <name type="scientific">Planosporangium flavigriseum</name>
    <dbReference type="NCBI Taxonomy" id="373681"/>
    <lineage>
        <taxon>Bacteria</taxon>
        <taxon>Bacillati</taxon>
        <taxon>Actinomycetota</taxon>
        <taxon>Actinomycetes</taxon>
        <taxon>Micromonosporales</taxon>
        <taxon>Micromonosporaceae</taxon>
        <taxon>Planosporangium</taxon>
    </lineage>
</organism>
<evidence type="ECO:0000256" key="3">
    <source>
        <dbReference type="ARBA" id="ARBA00022692"/>
    </source>
</evidence>
<dbReference type="Proteomes" id="UP000653674">
    <property type="component" value="Unassembled WGS sequence"/>
</dbReference>
<keyword evidence="8" id="KW-1185">Reference proteome</keyword>
<evidence type="ECO:0000256" key="5">
    <source>
        <dbReference type="ARBA" id="ARBA00023136"/>
    </source>
</evidence>
<dbReference type="Pfam" id="PF06081">
    <property type="entry name" value="ArAE_1"/>
    <property type="match status" value="1"/>
</dbReference>
<proteinExistence type="predicted"/>
<evidence type="ECO:0000256" key="2">
    <source>
        <dbReference type="ARBA" id="ARBA00022475"/>
    </source>
</evidence>
<evidence type="ECO:0000313" key="8">
    <source>
        <dbReference type="Proteomes" id="UP000653674"/>
    </source>
</evidence>
<name>A0A8J3LPG5_9ACTN</name>
<reference evidence="7" key="1">
    <citation type="submission" date="2021-01" db="EMBL/GenBank/DDBJ databases">
        <title>Whole genome shotgun sequence of Planosporangium flavigriseum NBRC 105377.</title>
        <authorList>
            <person name="Komaki H."/>
            <person name="Tamura T."/>
        </authorList>
    </citation>
    <scope>NUCLEOTIDE SEQUENCE</scope>
    <source>
        <strain evidence="7">NBRC 105377</strain>
    </source>
</reference>
<keyword evidence="3 6" id="KW-0812">Transmembrane</keyword>
<dbReference type="GO" id="GO:0005886">
    <property type="term" value="C:plasma membrane"/>
    <property type="evidence" value="ECO:0007669"/>
    <property type="project" value="UniProtKB-SubCell"/>
</dbReference>
<accession>A0A8J3LPG5</accession>
<comment type="caution">
    <text evidence="7">The sequence shown here is derived from an EMBL/GenBank/DDBJ whole genome shotgun (WGS) entry which is preliminary data.</text>
</comment>
<evidence type="ECO:0000313" key="7">
    <source>
        <dbReference type="EMBL" id="GIG71619.1"/>
    </source>
</evidence>
<protein>
    <recommendedName>
        <fullName evidence="9">Aromatic acid exporter family member 1</fullName>
    </recommendedName>
</protein>
<dbReference type="InterPro" id="IPR010343">
    <property type="entry name" value="ArAE_1"/>
</dbReference>
<keyword evidence="5 6" id="KW-0472">Membrane</keyword>
<dbReference type="AlphaFoldDB" id="A0A8J3LPG5"/>
<dbReference type="EMBL" id="BONU01000001">
    <property type="protein sequence ID" value="GIG71619.1"/>
    <property type="molecule type" value="Genomic_DNA"/>
</dbReference>
<keyword evidence="2" id="KW-1003">Cell membrane</keyword>
<evidence type="ECO:0000256" key="4">
    <source>
        <dbReference type="ARBA" id="ARBA00022989"/>
    </source>
</evidence>
<feature type="transmembrane region" description="Helical" evidence="6">
    <location>
        <begin position="129"/>
        <end position="161"/>
    </location>
</feature>
<evidence type="ECO:0000256" key="6">
    <source>
        <dbReference type="SAM" id="Phobius"/>
    </source>
</evidence>
<evidence type="ECO:0000256" key="1">
    <source>
        <dbReference type="ARBA" id="ARBA00004651"/>
    </source>
</evidence>
<evidence type="ECO:0008006" key="9">
    <source>
        <dbReference type="Google" id="ProtNLM"/>
    </source>
</evidence>
<comment type="subcellular location">
    <subcellularLocation>
        <location evidence="1">Cell membrane</location>
        <topology evidence="1">Multi-pass membrane protein</topology>
    </subcellularLocation>
</comment>
<gene>
    <name evidence="7" type="ORF">Pfl04_00230</name>
</gene>